<protein>
    <submittedName>
        <fullName evidence="4">Insulinase family protein</fullName>
    </submittedName>
</protein>
<dbReference type="PANTHER" id="PTHR11851:SF49">
    <property type="entry name" value="MITOCHONDRIAL-PROCESSING PEPTIDASE SUBUNIT ALPHA"/>
    <property type="match status" value="1"/>
</dbReference>
<dbReference type="InterPro" id="IPR050361">
    <property type="entry name" value="MPP/UQCRC_Complex"/>
</dbReference>
<dbReference type="GO" id="GO:0046872">
    <property type="term" value="F:metal ion binding"/>
    <property type="evidence" value="ECO:0007669"/>
    <property type="project" value="InterPro"/>
</dbReference>
<dbReference type="RefSeq" id="WP_211142256.1">
    <property type="nucleotide sequence ID" value="NZ_JAEEGB010000008.1"/>
</dbReference>
<evidence type="ECO:0000259" key="2">
    <source>
        <dbReference type="Pfam" id="PF00675"/>
    </source>
</evidence>
<evidence type="ECO:0000313" key="4">
    <source>
        <dbReference type="EMBL" id="MBI6872759.1"/>
    </source>
</evidence>
<dbReference type="PANTHER" id="PTHR11851">
    <property type="entry name" value="METALLOPROTEASE"/>
    <property type="match status" value="1"/>
</dbReference>
<feature type="domain" description="Peptidase M16 N-terminal" evidence="2">
    <location>
        <begin position="20"/>
        <end position="158"/>
    </location>
</feature>
<dbReference type="InterPro" id="IPR007863">
    <property type="entry name" value="Peptidase_M16_C"/>
</dbReference>
<keyword evidence="5" id="KW-1185">Reference proteome</keyword>
<dbReference type="InterPro" id="IPR011765">
    <property type="entry name" value="Pept_M16_N"/>
</dbReference>
<organism evidence="4 5">
    <name type="scientific">Clostridium aciditolerans</name>
    <dbReference type="NCBI Taxonomy" id="339861"/>
    <lineage>
        <taxon>Bacteria</taxon>
        <taxon>Bacillati</taxon>
        <taxon>Bacillota</taxon>
        <taxon>Clostridia</taxon>
        <taxon>Eubacteriales</taxon>
        <taxon>Clostridiaceae</taxon>
        <taxon>Clostridium</taxon>
    </lineage>
</organism>
<dbReference type="Pfam" id="PF05193">
    <property type="entry name" value="Peptidase_M16_C"/>
    <property type="match status" value="1"/>
</dbReference>
<proteinExistence type="inferred from homology"/>
<dbReference type="SUPFAM" id="SSF63411">
    <property type="entry name" value="LuxS/MPP-like metallohydrolase"/>
    <property type="match status" value="2"/>
</dbReference>
<accession>A0A934M111</accession>
<dbReference type="Pfam" id="PF00675">
    <property type="entry name" value="Peptidase_M16"/>
    <property type="match status" value="1"/>
</dbReference>
<comment type="caution">
    <text evidence="4">The sequence shown here is derived from an EMBL/GenBank/DDBJ whole genome shotgun (WGS) entry which is preliminary data.</text>
</comment>
<dbReference type="Proteomes" id="UP000622687">
    <property type="component" value="Unassembled WGS sequence"/>
</dbReference>
<evidence type="ECO:0000256" key="1">
    <source>
        <dbReference type="ARBA" id="ARBA00007261"/>
    </source>
</evidence>
<evidence type="ECO:0000313" key="5">
    <source>
        <dbReference type="Proteomes" id="UP000622687"/>
    </source>
</evidence>
<dbReference type="AlphaFoldDB" id="A0A934M111"/>
<dbReference type="EMBL" id="JAEEGB010000008">
    <property type="protein sequence ID" value="MBI6872759.1"/>
    <property type="molecule type" value="Genomic_DNA"/>
</dbReference>
<dbReference type="Gene3D" id="3.30.830.10">
    <property type="entry name" value="Metalloenzyme, LuxS/M16 peptidase-like"/>
    <property type="match status" value="2"/>
</dbReference>
<name>A0A934M111_9CLOT</name>
<comment type="similarity">
    <text evidence="1">Belongs to the peptidase M16 family.</text>
</comment>
<feature type="domain" description="Peptidase M16 C-terminal" evidence="3">
    <location>
        <begin position="165"/>
        <end position="326"/>
    </location>
</feature>
<sequence>MRKYTLKNGIKLIYEYRAADITSFCIGFNAGALEESGRFKLGTAHAVEHMLSKGTKNRTEKEINELCDEIFGFENAMTNFPYVIYYGTSLSQDFERGFELYSDMILNATFPEQGFKEEMNIILEELKEWKDDVYQHCEDSLLSNAFNKKRIKDLIIGTEESVRAITLEDIKNFYDRYYAPENCVISVCSSLSFEDVILVVEKYFKDWEKSFCDIEEDEREFNQYGTFTEKISNIKGAKLQYLYNIDDLDEEEIKALSVFNAAFGEGTSSILFDEIRTKNGLAYDVGSFIKNERGIKFFAINIATSEKNLDRTLSIVDDSIYKIKNSTGYFNEKKINLLCRGIKLKRQLKLEKSIQLCKELTTYELMYGEAKKVYDEAAELHYINEEKILKVINKVLNKPTIQILIPGN</sequence>
<dbReference type="InterPro" id="IPR011249">
    <property type="entry name" value="Metalloenz_LuxS/M16"/>
</dbReference>
<gene>
    <name evidence="4" type="ORF">I6U51_08535</name>
</gene>
<reference evidence="4" key="1">
    <citation type="submission" date="2020-12" db="EMBL/GenBank/DDBJ databases">
        <title>Clostridium thailandense sp. nov., a novel acetogenic bacterium isolated from peat land soil in Thailand.</title>
        <authorList>
            <person name="Chaikitkaew S."/>
            <person name="Birkeland N.K."/>
        </authorList>
    </citation>
    <scope>NUCLEOTIDE SEQUENCE</scope>
    <source>
        <strain evidence="4">DSM 17425</strain>
    </source>
</reference>
<evidence type="ECO:0000259" key="3">
    <source>
        <dbReference type="Pfam" id="PF05193"/>
    </source>
</evidence>